<proteinExistence type="predicted"/>
<reference evidence="2" key="1">
    <citation type="journal article" date="2014" name="Nat. Commun.">
        <title>The emerging biofuel crop Camelina sativa retains a highly undifferentiated hexaploid genome structure.</title>
        <authorList>
            <person name="Kagale S."/>
            <person name="Koh C."/>
            <person name="Nixon J."/>
            <person name="Bollina V."/>
            <person name="Clarke W.E."/>
            <person name="Tuteja R."/>
            <person name="Spillane C."/>
            <person name="Robinson S.J."/>
            <person name="Links M.G."/>
            <person name="Clarke C."/>
            <person name="Higgins E.E."/>
            <person name="Huebert T."/>
            <person name="Sharpe A.G."/>
            <person name="Parkin I.A."/>
        </authorList>
    </citation>
    <scope>NUCLEOTIDE SEQUENCE [LARGE SCALE GENOMIC DNA]</scope>
    <source>
        <strain evidence="2">cv. DH55</strain>
    </source>
</reference>
<reference evidence="3" key="2">
    <citation type="submission" date="2025-08" db="UniProtKB">
        <authorList>
            <consortium name="RefSeq"/>
        </authorList>
    </citation>
    <scope>IDENTIFICATION</scope>
    <source>
        <tissue evidence="3">Leaf</tissue>
    </source>
</reference>
<evidence type="ECO:0000313" key="2">
    <source>
        <dbReference type="Proteomes" id="UP000694864"/>
    </source>
</evidence>
<gene>
    <name evidence="3" type="primary">LOC104741414</name>
</gene>
<keyword evidence="2" id="KW-1185">Reference proteome</keyword>
<evidence type="ECO:0000313" key="3">
    <source>
        <dbReference type="RefSeq" id="XP_010460578.1"/>
    </source>
</evidence>
<feature type="compositionally biased region" description="Polar residues" evidence="1">
    <location>
        <begin position="86"/>
        <end position="102"/>
    </location>
</feature>
<dbReference type="Proteomes" id="UP000694864">
    <property type="component" value="Chromosome 14"/>
</dbReference>
<dbReference type="PANTHER" id="PTHR14791:SF29">
    <property type="entry name" value="PROTEIN KIBRA"/>
    <property type="match status" value="1"/>
</dbReference>
<evidence type="ECO:0000256" key="1">
    <source>
        <dbReference type="SAM" id="MobiDB-lite"/>
    </source>
</evidence>
<dbReference type="PANTHER" id="PTHR14791">
    <property type="entry name" value="BOMB/KIRA PROTEINS"/>
    <property type="match status" value="1"/>
</dbReference>
<dbReference type="RefSeq" id="XP_010460578.1">
    <property type="nucleotide sequence ID" value="XM_010462276.2"/>
</dbReference>
<dbReference type="GeneID" id="104741414"/>
<feature type="compositionally biased region" description="Low complexity" evidence="1">
    <location>
        <begin position="103"/>
        <end position="124"/>
    </location>
</feature>
<organism evidence="2 3">
    <name type="scientific">Camelina sativa</name>
    <name type="common">False flax</name>
    <name type="synonym">Myagrum sativum</name>
    <dbReference type="NCBI Taxonomy" id="90675"/>
    <lineage>
        <taxon>Eukaryota</taxon>
        <taxon>Viridiplantae</taxon>
        <taxon>Streptophyta</taxon>
        <taxon>Embryophyta</taxon>
        <taxon>Tracheophyta</taxon>
        <taxon>Spermatophyta</taxon>
        <taxon>Magnoliopsida</taxon>
        <taxon>eudicotyledons</taxon>
        <taxon>Gunneridae</taxon>
        <taxon>Pentapetalae</taxon>
        <taxon>rosids</taxon>
        <taxon>malvids</taxon>
        <taxon>Brassicales</taxon>
        <taxon>Brassicaceae</taxon>
        <taxon>Camelineae</taxon>
        <taxon>Camelina</taxon>
    </lineage>
</organism>
<name>A0ABM0VSR6_CAMSA</name>
<feature type="region of interest" description="Disordered" evidence="1">
    <location>
        <begin position="79"/>
        <end position="136"/>
    </location>
</feature>
<accession>A0ABM0VSR6</accession>
<dbReference type="InterPro" id="IPR051105">
    <property type="entry name" value="WWC/KIBRA_Hippo_Reg"/>
</dbReference>
<protein>
    <submittedName>
        <fullName evidence="3">Uncharacterized protein LOC104741414</fullName>
    </submittedName>
</protein>
<sequence>METITEYLERSMQNCSLSNQRRSIGDGFGMTDEHIPISDRFLDLNSHFSVPSHLEQCLDLKTGEVYYRNWNDGMRVKEEDPRKLARSNNVDQSSGESYGTVFSSEEGSSYYESQESSSDSSPSSRKYRKDDEEEEEEEDVLVVAGCKACFMYYMVPKLSKDCPKCATQLLHFDQPHSSFP</sequence>